<dbReference type="OrthoDB" id="4131070at2"/>
<dbReference type="Proteomes" id="UP000293142">
    <property type="component" value="Unassembled WGS sequence"/>
</dbReference>
<organism evidence="1 2">
    <name type="scientific">Paenibacillus thalictri</name>
    <dbReference type="NCBI Taxonomy" id="2527873"/>
    <lineage>
        <taxon>Bacteria</taxon>
        <taxon>Bacillati</taxon>
        <taxon>Bacillota</taxon>
        <taxon>Bacilli</taxon>
        <taxon>Bacillales</taxon>
        <taxon>Paenibacillaceae</taxon>
        <taxon>Paenibacillus</taxon>
    </lineage>
</organism>
<dbReference type="InterPro" id="IPR013078">
    <property type="entry name" value="His_Pase_superF_clade-1"/>
</dbReference>
<proteinExistence type="predicted"/>
<dbReference type="Gene3D" id="3.40.50.1240">
    <property type="entry name" value="Phosphoglycerate mutase-like"/>
    <property type="match status" value="1"/>
</dbReference>
<accession>A0A4Q9DWQ8</accession>
<reference evidence="1 2" key="1">
    <citation type="submission" date="2019-02" db="EMBL/GenBank/DDBJ databases">
        <title>Paenibacillus sp. nov., isolated from surface-sterilized tissue of Thalictrum simplex L.</title>
        <authorList>
            <person name="Tuo L."/>
        </authorList>
    </citation>
    <scope>NUCLEOTIDE SEQUENCE [LARGE SCALE GENOMIC DNA]</scope>
    <source>
        <strain evidence="1 2">N2SHLJ1</strain>
    </source>
</reference>
<dbReference type="AlphaFoldDB" id="A0A4Q9DWQ8"/>
<comment type="caution">
    <text evidence="1">The sequence shown here is derived from an EMBL/GenBank/DDBJ whole genome shotgun (WGS) entry which is preliminary data.</text>
</comment>
<evidence type="ECO:0000313" key="1">
    <source>
        <dbReference type="EMBL" id="TBL80795.1"/>
    </source>
</evidence>
<gene>
    <name evidence="1" type="ORF">EYB31_06115</name>
</gene>
<keyword evidence="2" id="KW-1185">Reference proteome</keyword>
<name>A0A4Q9DWQ8_9BACL</name>
<sequence>MSFIVYFVRHCQPDDENHRHYPIPNPPLTETGMLQTSHVGRQIAAWGIDELYSSPMIRAVQTAAAIHAETAAPWHVWPSVSETDRRAWTKLRSGEPGKTLQADAEYAAVSSHEGLTLHYPHIRWNPAEIGRPDWRIPLLNETREMTYERAASFLSYLEQTYGGSQKTVAVVCHNAFLSVLLTVISGGTPADHNRFLHAHGAIARVDWYRENSGDKTWATSVQFTGYTSHFPTELVTGLQGLQALK</sequence>
<dbReference type="GO" id="GO:0016791">
    <property type="term" value="F:phosphatase activity"/>
    <property type="evidence" value="ECO:0007669"/>
    <property type="project" value="TreeGrafter"/>
</dbReference>
<dbReference type="CDD" id="cd07067">
    <property type="entry name" value="HP_PGM_like"/>
    <property type="match status" value="1"/>
</dbReference>
<evidence type="ECO:0000313" key="2">
    <source>
        <dbReference type="Proteomes" id="UP000293142"/>
    </source>
</evidence>
<dbReference type="PANTHER" id="PTHR48100">
    <property type="entry name" value="BROAD-SPECIFICITY PHOSPHATASE YOR283W-RELATED"/>
    <property type="match status" value="1"/>
</dbReference>
<dbReference type="SUPFAM" id="SSF53254">
    <property type="entry name" value="Phosphoglycerate mutase-like"/>
    <property type="match status" value="1"/>
</dbReference>
<dbReference type="InterPro" id="IPR029033">
    <property type="entry name" value="His_PPase_superfam"/>
</dbReference>
<dbReference type="Pfam" id="PF00300">
    <property type="entry name" value="His_Phos_1"/>
    <property type="match status" value="1"/>
</dbReference>
<dbReference type="InterPro" id="IPR050275">
    <property type="entry name" value="PGM_Phosphatase"/>
</dbReference>
<dbReference type="SMART" id="SM00855">
    <property type="entry name" value="PGAM"/>
    <property type="match status" value="1"/>
</dbReference>
<dbReference type="PANTHER" id="PTHR48100:SF44">
    <property type="entry name" value="PHOSPHATASE C1620.13-RELATED"/>
    <property type="match status" value="1"/>
</dbReference>
<dbReference type="EMBL" id="SIRE01000004">
    <property type="protein sequence ID" value="TBL80795.1"/>
    <property type="molecule type" value="Genomic_DNA"/>
</dbReference>
<protein>
    <submittedName>
        <fullName evidence="1">Histidine phosphatase family protein</fullName>
    </submittedName>
</protein>
<dbReference type="GO" id="GO:0005829">
    <property type="term" value="C:cytosol"/>
    <property type="evidence" value="ECO:0007669"/>
    <property type="project" value="TreeGrafter"/>
</dbReference>
<dbReference type="RefSeq" id="WP_131012397.1">
    <property type="nucleotide sequence ID" value="NZ_SIRE01000004.1"/>
</dbReference>